<name>A0A4Q1D2Z2_9BACT</name>
<dbReference type="InterPro" id="IPR011626">
    <property type="entry name" value="Alpha-macroglobulin_TED"/>
</dbReference>
<dbReference type="InterPro" id="IPR001599">
    <property type="entry name" value="Macroglobln_a2"/>
</dbReference>
<evidence type="ECO:0000313" key="7">
    <source>
        <dbReference type="Proteomes" id="UP000290545"/>
    </source>
</evidence>
<dbReference type="Pfam" id="PF17962">
    <property type="entry name" value="bMG6"/>
    <property type="match status" value="1"/>
</dbReference>
<dbReference type="InterPro" id="IPR041246">
    <property type="entry name" value="Bact_MG10"/>
</dbReference>
<dbReference type="CDD" id="cd02891">
    <property type="entry name" value="A2M_like"/>
    <property type="match status" value="1"/>
</dbReference>
<dbReference type="InterPro" id="IPR002890">
    <property type="entry name" value="MG2"/>
</dbReference>
<dbReference type="InterPro" id="IPR041203">
    <property type="entry name" value="Bact_A2M_MG5"/>
</dbReference>
<dbReference type="Proteomes" id="UP000290545">
    <property type="component" value="Unassembled WGS sequence"/>
</dbReference>
<dbReference type="SMART" id="SM01360">
    <property type="entry name" value="A2M"/>
    <property type="match status" value="1"/>
</dbReference>
<dbReference type="GO" id="GO:0005615">
    <property type="term" value="C:extracellular space"/>
    <property type="evidence" value="ECO:0007669"/>
    <property type="project" value="InterPro"/>
</dbReference>
<dbReference type="SMART" id="SM01419">
    <property type="entry name" value="Thiol-ester_cl"/>
    <property type="match status" value="1"/>
</dbReference>
<gene>
    <name evidence="6" type="ORF">ESB13_21115</name>
</gene>
<dbReference type="InterPro" id="IPR051802">
    <property type="entry name" value="YfhM-like"/>
</dbReference>
<evidence type="ECO:0000256" key="3">
    <source>
        <dbReference type="SAM" id="SignalP"/>
    </source>
</evidence>
<proteinExistence type="inferred from homology"/>
<evidence type="ECO:0000259" key="5">
    <source>
        <dbReference type="SMART" id="SM01360"/>
    </source>
</evidence>
<dbReference type="PROSITE" id="PS51257">
    <property type="entry name" value="PROKAR_LIPOPROTEIN"/>
    <property type="match status" value="1"/>
</dbReference>
<dbReference type="PANTHER" id="PTHR40094:SF1">
    <property type="entry name" value="UBIQUITIN DOMAIN-CONTAINING PROTEIN"/>
    <property type="match status" value="1"/>
</dbReference>
<dbReference type="Gene3D" id="1.50.10.20">
    <property type="match status" value="1"/>
</dbReference>
<reference evidence="6 7" key="1">
    <citation type="submission" date="2019-01" db="EMBL/GenBank/DDBJ databases">
        <title>Filimonas sp. strain TTM-71.</title>
        <authorList>
            <person name="Chen W.-M."/>
        </authorList>
    </citation>
    <scope>NUCLEOTIDE SEQUENCE [LARGE SCALE GENOMIC DNA]</scope>
    <source>
        <strain evidence="6 7">TTM-71</strain>
    </source>
</reference>
<dbReference type="InterPro" id="IPR047565">
    <property type="entry name" value="Alpha-macroglob_thiol-ester_cl"/>
</dbReference>
<feature type="signal peptide" evidence="3">
    <location>
        <begin position="1"/>
        <end position="18"/>
    </location>
</feature>
<dbReference type="PANTHER" id="PTHR40094">
    <property type="entry name" value="ALPHA-2-MACROGLOBULIN HOMOLOG"/>
    <property type="match status" value="1"/>
</dbReference>
<dbReference type="GO" id="GO:0004866">
    <property type="term" value="F:endopeptidase inhibitor activity"/>
    <property type="evidence" value="ECO:0007669"/>
    <property type="project" value="InterPro"/>
</dbReference>
<dbReference type="Pfam" id="PF00207">
    <property type="entry name" value="A2M"/>
    <property type="match status" value="1"/>
</dbReference>
<protein>
    <recommendedName>
        <fullName evidence="8">Alpha-2-macroglobulin</fullName>
    </recommendedName>
</protein>
<comment type="caution">
    <text evidence="6">The sequence shown here is derived from an EMBL/GenBank/DDBJ whole genome shotgun (WGS) entry which is preliminary data.</text>
</comment>
<dbReference type="InterPro" id="IPR021868">
    <property type="entry name" value="Alpha_2_Macroglob_MG3"/>
</dbReference>
<evidence type="ECO:0000256" key="2">
    <source>
        <dbReference type="ARBA" id="ARBA00022729"/>
    </source>
</evidence>
<evidence type="ECO:0000313" key="6">
    <source>
        <dbReference type="EMBL" id="RXK81435.1"/>
    </source>
</evidence>
<dbReference type="Pfam" id="PF07678">
    <property type="entry name" value="TED_complement"/>
    <property type="match status" value="1"/>
</dbReference>
<dbReference type="InterPro" id="IPR041462">
    <property type="entry name" value="Bact_A2M_MG6"/>
</dbReference>
<comment type="similarity">
    <text evidence="1">Belongs to the protease inhibitor I39 (alpha-2-macroglobulin) family. Bacterial alpha-2-macroglobulin subfamily.</text>
</comment>
<evidence type="ECO:0000259" key="4">
    <source>
        <dbReference type="SMART" id="SM01359"/>
    </source>
</evidence>
<dbReference type="EMBL" id="SDHZ01000004">
    <property type="protein sequence ID" value="RXK81435.1"/>
    <property type="molecule type" value="Genomic_DNA"/>
</dbReference>
<sequence>MKATFLFALTFVCFIFCACTNKKQLVKVNPAFSQYINAYSAGVVSKKSTIRIQLAADAATTHTLNENIKEALFSFSPAVEGNAYWTDARTIEFKPAKELKPDELYEVNFRLDKVMKVPGDYKEFKFNIQTIKPAFEVQENGLRALNKTEMSFSGQIITADVEEGAKVEKMLQVAVNGSAAKITWQHNDPNKTHGFVITPINRSNNAGNLSLQWDGSAINARQKDSKDIAIPAIGDFKVLDIKAVQAEEQYALVQFSDMLAIGQTLDGLINISNQEELSYTILGSEVKVYSSGKLDGDYTVAVHPGIRNQWEEKLETAFSANVFFENRLPSVKIYGRGEILPNSTGKLVLPFDAINLKAVDVSIIKIYENNILQFLQRNNLDGEQELRRVAKPLVQATIKLDNDPSLNLHRKNRFSLDIDKYVKTEPGAIYRVFIGFKPEYSLYTCQQVTDDKKENNEEEDYDYYYGDDENNVDEDDAFWRRYDTYYPYGYNWEQRDNPCSRSYFNKERFASRNILATNIGLTAKRNNNSLFVAVNNILSTDPMGEVELKVLDFQQQVIGSGTTDKDGLALLPITRRPFLLIAKKGEEKSYLKLDEGNTLPLSRFDVDGAEVKNGIKGFIFGERGVWRPGDSLFLSCIIQDKDHQLPDGHPVEMELVSPRGQLYKRMVQPNAGDGFNVFKTATDVDAPTGNWLCKVKLGGATFEKRLKIETVMPNRLKIDLDFGGIEALGKNANVNATLSARWLFGATAENLKARVDAQLYKKPTSFPKFKDYVFDNPTSSFTTQSKTIFDGALSAEGKAAINPAFESGEQAPGQLLANLVVKVFEPGGNFSIDNVAMPFNPYASYAGIRIPEGDKTWGYLQTGKTHRLDIADVDTRGNAMPGTSTLKIELYKIQWRWWWDHSGGDLTNFTQDSYNKLVKEETIAITNGKGGYDIKIGAENWGRYLVLVRDLRSGHTTGKTFYADDYGWQSRGDNSNASAAAMLSFTADKEKYQAGDKITLTIPSSAGGRALISIENGSKVLKTHWVKTEKGQTHFSFTAEKEMAPNIYANVSLLQPHAQTVNDRPIRMYGVLPITIEDKNTYLKPVIKMADVIRPEQPVNITVSEANGKKMSYVIAIVDEGLLDLTRFKTPDPHSAFFAKEALGVKSWDLYDEVIGAWGGQLERILTIGGDGEGELASKTRRANRFKPVVQFLGPFSGSGKTHQFKLPSYMGSVRAMVIAAGDPGKGLAYGMAEKSVTVKKPLMLLATLPRVLGPLEEVKIPVTVFATENHIRNVNLSIKSNPFIEASGTQTVSFAGTGERQVYFNARVKANTGIGNFTITASSGNEQTVYETEIDIRNANPYTTQVTEGTVQSGQNWNNTVAIIGAGNTSKAVVEVSSLPAMNLQKRLSYLVNYPHGCVEQTTSSAFPQLVLGQLLELNETQKRDIDRHVKVAIQKLQNFQAPDGGFSYWPGYGNSDEWGTNYAGHFLLEAQARGYNVPSQLLQQWRSYERSKAAGWNVTSAAWYGTDLTQAYRLYLLALAKAPETGAMNRLKEFKFLTPEAKWRLAAAYHLAGQTKVALQLISGLPVSFPARTTPGATFGSSLRDQAMVLETLTQMGRKGEADQLVRQIASQLSQETWYSTQTTAYSLIAIAKYSGANSNGQKIKATISINGKSTTINSNSPVTQTAVNWQNGKGQVQLSNKGNNVLYVRVINQGQPLATTPVPVNNNPAVLQVNVSYLTSSGQSIDPTAIKQGTDFVAKVTVTNPGQRGMYSNMALAQIFPSGWEILNTRLYNSEGSYKSSPSSYMDIRDDRVYHYFDLRQGESVTYYVQLNAAYPGKYYWPGVYCEAMYDYTLSGGVEGKWVTVTE</sequence>
<dbReference type="SUPFAM" id="SSF48239">
    <property type="entry name" value="Terpenoid cyclases/Protein prenyltransferases"/>
    <property type="match status" value="1"/>
</dbReference>
<dbReference type="Pfam" id="PF01835">
    <property type="entry name" value="MG2"/>
    <property type="match status" value="1"/>
</dbReference>
<accession>A0A4Q1D2Z2</accession>
<feature type="chain" id="PRO_5020471711" description="Alpha-2-macroglobulin" evidence="3">
    <location>
        <begin position="19"/>
        <end position="1850"/>
    </location>
</feature>
<dbReference type="OrthoDB" id="9767116at2"/>
<evidence type="ECO:0000256" key="1">
    <source>
        <dbReference type="ARBA" id="ARBA00010556"/>
    </source>
</evidence>
<keyword evidence="7" id="KW-1185">Reference proteome</keyword>
<dbReference type="SMART" id="SM01359">
    <property type="entry name" value="A2M_N_2"/>
    <property type="match status" value="1"/>
</dbReference>
<dbReference type="RefSeq" id="WP_129005686.1">
    <property type="nucleotide sequence ID" value="NZ_SDHZ01000004.1"/>
</dbReference>
<keyword evidence="2 3" id="KW-0732">Signal</keyword>
<organism evidence="6 7">
    <name type="scientific">Filimonas effusa</name>
    <dbReference type="NCBI Taxonomy" id="2508721"/>
    <lineage>
        <taxon>Bacteria</taxon>
        <taxon>Pseudomonadati</taxon>
        <taxon>Bacteroidota</taxon>
        <taxon>Chitinophagia</taxon>
        <taxon>Chitinophagales</taxon>
        <taxon>Chitinophagaceae</taxon>
        <taxon>Filimonas</taxon>
    </lineage>
</organism>
<evidence type="ECO:0008006" key="8">
    <source>
        <dbReference type="Google" id="ProtNLM"/>
    </source>
</evidence>
<feature type="domain" description="Alpha-2-macroglobulin bait region" evidence="4">
    <location>
        <begin position="983"/>
        <end position="1125"/>
    </location>
</feature>
<dbReference type="Pfam" id="PF07703">
    <property type="entry name" value="A2M_BRD"/>
    <property type="match status" value="1"/>
</dbReference>
<dbReference type="InterPro" id="IPR011625">
    <property type="entry name" value="A2M_N_BRD"/>
</dbReference>
<feature type="domain" description="Alpha-2-macroglobulin" evidence="5">
    <location>
        <begin position="1189"/>
        <end position="1279"/>
    </location>
</feature>
<dbReference type="Pfam" id="PF11974">
    <property type="entry name" value="bMG3"/>
    <property type="match status" value="1"/>
</dbReference>
<dbReference type="Pfam" id="PF17973">
    <property type="entry name" value="bMG10"/>
    <property type="match status" value="1"/>
</dbReference>
<dbReference type="InterPro" id="IPR008930">
    <property type="entry name" value="Terpenoid_cyclase/PrenylTrfase"/>
</dbReference>
<dbReference type="Pfam" id="PF17972">
    <property type="entry name" value="bMG5"/>
    <property type="match status" value="1"/>
</dbReference>